<proteinExistence type="predicted"/>
<dbReference type="InterPro" id="IPR023099">
    <property type="entry name" value="Glyco_hydro_46_N"/>
</dbReference>
<dbReference type="Proteomes" id="UP000196342">
    <property type="component" value="Unassembled WGS sequence"/>
</dbReference>
<dbReference type="Gene3D" id="3.30.386.10">
    <property type="entry name" value="Chitosanase, subunit A, domain 2"/>
    <property type="match status" value="1"/>
</dbReference>
<dbReference type="AlphaFoldDB" id="A0A202B2Y4"/>
<dbReference type="GO" id="GO:0016977">
    <property type="term" value="F:chitosanase activity"/>
    <property type="evidence" value="ECO:0007669"/>
    <property type="project" value="InterPro"/>
</dbReference>
<protein>
    <submittedName>
        <fullName evidence="4">Chemotaxis protein</fullName>
    </submittedName>
</protein>
<dbReference type="GO" id="GO:0005576">
    <property type="term" value="C:extracellular region"/>
    <property type="evidence" value="ECO:0007669"/>
    <property type="project" value="InterPro"/>
</dbReference>
<evidence type="ECO:0000313" key="5">
    <source>
        <dbReference type="Proteomes" id="UP000196342"/>
    </source>
</evidence>
<keyword evidence="1" id="KW-0378">Hydrolase</keyword>
<keyword evidence="2" id="KW-0732">Signal</keyword>
<evidence type="ECO:0000256" key="2">
    <source>
        <dbReference type="SAM" id="SignalP"/>
    </source>
</evidence>
<name>A0A202B2Y4_CHRVL</name>
<accession>A0A202B2Y4</accession>
<dbReference type="EMBL" id="NHOO01000028">
    <property type="protein sequence ID" value="OVE45741.1"/>
    <property type="molecule type" value="Genomic_DNA"/>
</dbReference>
<feature type="signal peptide" evidence="2">
    <location>
        <begin position="1"/>
        <end position="29"/>
    </location>
</feature>
<dbReference type="Gene3D" id="1.20.141.10">
    <property type="entry name" value="Chitosanase, subunit A, domain 1"/>
    <property type="match status" value="1"/>
</dbReference>
<evidence type="ECO:0000313" key="4">
    <source>
        <dbReference type="EMBL" id="OVE45741.1"/>
    </source>
</evidence>
<gene>
    <name evidence="4" type="ORF">CBW21_21470</name>
</gene>
<sequence length="360" mass="38526">MKYAAKRLSFPSAILAGLALLAAAGSAAAQGSTAGSPERQTVRLPDCAAAWSPASPYQAGSVASRGGVNYTTAFWTQGNPPEQGQAWQAGKRCRPAAQAKAADHDANFPPATLKFLKANTGLDGEQWDNIMKLVNKPEQDSLEWTKFYGYCENIGDKRGYTIGIFGATTGGPNDEGPDGPTLFKEFDASSGASNPSITGGLARAGVHGSMQGKILKISDSAKVFCDKIGSLQNNPAWRDAMWNTFYKVYIQYSVQQARQRGFSSALTIGSFVDTALNQGATGDSGTLQGLLSRSGNSGDEKTFMTAFYAQRSKIVDTNDYNQPPNGKNRVKQWSTLLNMGETDLKNADAAVQKVTNWEMK</sequence>
<reference evidence="4 5" key="1">
    <citation type="submission" date="2017-05" db="EMBL/GenBank/DDBJ databases">
        <title>Chromobacterium violaceum GHPS1 isolated from Hydrocarbon polluted soil in French Guiana display an awesome secondary metabolite arsenal and a battery of drug and heavy-metal-resistance and detoxification of xenobiotics proteins.</title>
        <authorList>
            <person name="Belbahri L."/>
        </authorList>
    </citation>
    <scope>NUCLEOTIDE SEQUENCE [LARGE SCALE GENOMIC DNA]</scope>
    <source>
        <strain evidence="4 5">GHPS1</strain>
    </source>
</reference>
<dbReference type="SMART" id="SM00495">
    <property type="entry name" value="ChtBD3"/>
    <property type="match status" value="1"/>
</dbReference>
<dbReference type="RefSeq" id="WP_087698787.1">
    <property type="nucleotide sequence ID" value="NZ_NHOO01000028.1"/>
</dbReference>
<dbReference type="InterPro" id="IPR000400">
    <property type="entry name" value="Glyco_hydro_46"/>
</dbReference>
<keyword evidence="5" id="KW-1185">Reference proteome</keyword>
<comment type="caution">
    <text evidence="4">The sequence shown here is derived from an EMBL/GenBank/DDBJ whole genome shotgun (WGS) entry which is preliminary data.</text>
</comment>
<dbReference type="PROSITE" id="PS60000">
    <property type="entry name" value="CHITOSANASE_46_80"/>
    <property type="match status" value="1"/>
</dbReference>
<evidence type="ECO:0000256" key="1">
    <source>
        <dbReference type="ARBA" id="ARBA00022801"/>
    </source>
</evidence>
<dbReference type="InterPro" id="IPR023346">
    <property type="entry name" value="Lysozyme-like_dom_sf"/>
</dbReference>
<feature type="chain" id="PRO_5012306884" evidence="2">
    <location>
        <begin position="30"/>
        <end position="360"/>
    </location>
</feature>
<dbReference type="GO" id="GO:0005975">
    <property type="term" value="P:carbohydrate metabolic process"/>
    <property type="evidence" value="ECO:0007669"/>
    <property type="project" value="InterPro"/>
</dbReference>
<dbReference type="SUPFAM" id="SSF53955">
    <property type="entry name" value="Lysozyme-like"/>
    <property type="match status" value="1"/>
</dbReference>
<dbReference type="CDD" id="cd12215">
    <property type="entry name" value="ChiC_BD"/>
    <property type="match status" value="1"/>
</dbReference>
<dbReference type="GO" id="GO:0030246">
    <property type="term" value="F:carbohydrate binding"/>
    <property type="evidence" value="ECO:0007669"/>
    <property type="project" value="InterPro"/>
</dbReference>
<dbReference type="SUPFAM" id="SSF51055">
    <property type="entry name" value="Carbohydrate binding domain"/>
    <property type="match status" value="1"/>
</dbReference>
<dbReference type="InterPro" id="IPR003610">
    <property type="entry name" value="CBM5/12"/>
</dbReference>
<dbReference type="Pfam" id="PF01374">
    <property type="entry name" value="Glyco_hydro_46"/>
    <property type="match status" value="2"/>
</dbReference>
<dbReference type="InterPro" id="IPR036573">
    <property type="entry name" value="CBM_sf_5/12"/>
</dbReference>
<evidence type="ECO:0000259" key="3">
    <source>
        <dbReference type="SMART" id="SM00495"/>
    </source>
</evidence>
<feature type="domain" description="Chitin-binding type-3" evidence="3">
    <location>
        <begin position="48"/>
        <end position="90"/>
    </location>
</feature>
<organism evidence="4 5">
    <name type="scientific">Chromobacterium violaceum</name>
    <dbReference type="NCBI Taxonomy" id="536"/>
    <lineage>
        <taxon>Bacteria</taxon>
        <taxon>Pseudomonadati</taxon>
        <taxon>Pseudomonadota</taxon>
        <taxon>Betaproteobacteria</taxon>
        <taxon>Neisseriales</taxon>
        <taxon>Chromobacteriaceae</taxon>
        <taxon>Chromobacterium</taxon>
    </lineage>
</organism>
<dbReference type="Gene3D" id="2.10.10.20">
    <property type="entry name" value="Carbohydrate-binding module superfamily 5/12"/>
    <property type="match status" value="1"/>
</dbReference>